<sequence length="636" mass="68658">MTYKSIRGNIKGMSGEHQAEVLLTLICTLSLGIGFFGSLFDLITEDTARYFYVASYLSGGYFGLTESVQFLMKGKCNVDVLMILAAAGAAFIDYWLEGAMLLFLFSLSNTLQHFAMGRSRNAIRSLMKLRPAEALVRSADGTEQKVPVEALKLGDIIVVKPGERIPIDGTIRSGKGTVDQSAITGESAPVFKEEGAEVFAATFNENGILEIKVTRGAGDTTLAKIIKMVEQAQNKKAETQRFLDEFESKYAISVIISTIALILIPYYILDQPFDPVFYRAMTILVVASPCALIISTPASILSAIANAARSGILFKGGAYLEQAAGIQAFAFDKTGTLTKGKPAVTDIIPISGSENELLRLAASAEEHSEHHLAEAIVNEARRRKVEFIRAEDVQAIIGKGISAKVNGAKLKIGNRYLFEDNLKDLSEDFNNTLEEFRNQGKTVIYVSKDDSMIGAMALADQIREQAAPTILELADLGIVDITILTGDSLNVAQNVAEQLNITNYHAGLLPDQKVELIEKLSQKKAVAMVGDGVNDAPALAASHLGIAMGAAGTDVALETADVVLMSDDLTKLPYMIRLARRAKTVVWQNIIFSLAVIAMLVSSVFLFDLPITLGVIGHEGSTLLVVLNGLRLLKNS</sequence>
<dbReference type="InterPro" id="IPR018303">
    <property type="entry name" value="ATPase_P-typ_P_site"/>
</dbReference>
<gene>
    <name evidence="13" type="ORF">ACFSVN_05890</name>
</gene>
<evidence type="ECO:0000256" key="11">
    <source>
        <dbReference type="RuleBase" id="RU362081"/>
    </source>
</evidence>
<evidence type="ECO:0000313" key="13">
    <source>
        <dbReference type="EMBL" id="MFD2531969.1"/>
    </source>
</evidence>
<feature type="transmembrane region" description="Helical" evidence="11">
    <location>
        <begin position="281"/>
        <end position="305"/>
    </location>
</feature>
<protein>
    <submittedName>
        <fullName evidence="13">Heavy metal translocating P-type ATPase</fullName>
    </submittedName>
</protein>
<dbReference type="InterPro" id="IPR001757">
    <property type="entry name" value="P_typ_ATPase"/>
</dbReference>
<dbReference type="Pfam" id="PF00122">
    <property type="entry name" value="E1-E2_ATPase"/>
    <property type="match status" value="1"/>
</dbReference>
<evidence type="ECO:0000256" key="4">
    <source>
        <dbReference type="ARBA" id="ARBA00022723"/>
    </source>
</evidence>
<dbReference type="EMBL" id="JBHULI010000022">
    <property type="protein sequence ID" value="MFD2531969.1"/>
    <property type="molecule type" value="Genomic_DNA"/>
</dbReference>
<evidence type="ECO:0000256" key="7">
    <source>
        <dbReference type="ARBA" id="ARBA00022842"/>
    </source>
</evidence>
<feature type="transmembrane region" description="Helical" evidence="11">
    <location>
        <begin position="613"/>
        <end position="633"/>
    </location>
</feature>
<feature type="domain" description="P-type ATPase A" evidence="12">
    <location>
        <begin position="129"/>
        <end position="230"/>
    </location>
</feature>
<keyword evidence="14" id="KW-1185">Reference proteome</keyword>
<keyword evidence="8" id="KW-1278">Translocase</keyword>
<dbReference type="PRINTS" id="PR00941">
    <property type="entry name" value="CDATPASE"/>
</dbReference>
<dbReference type="SFLD" id="SFLDS00003">
    <property type="entry name" value="Haloacid_Dehalogenase"/>
    <property type="match status" value="1"/>
</dbReference>
<comment type="similarity">
    <text evidence="2 11">Belongs to the cation transport ATPase (P-type) (TC 3.A.3) family. Type IB subfamily.</text>
</comment>
<evidence type="ECO:0000313" key="14">
    <source>
        <dbReference type="Proteomes" id="UP001597460"/>
    </source>
</evidence>
<dbReference type="InterPro" id="IPR044492">
    <property type="entry name" value="P_typ_ATPase_HD_dom"/>
</dbReference>
<dbReference type="InterPro" id="IPR023214">
    <property type="entry name" value="HAD_sf"/>
</dbReference>
<feature type="transmembrane region" description="Helical" evidence="11">
    <location>
        <begin position="250"/>
        <end position="269"/>
    </location>
</feature>
<dbReference type="PANTHER" id="PTHR43079:SF1">
    <property type="entry name" value="CADMIUM_ZINC-TRANSPORTING ATPASE HMA1, CHLOROPLASTIC-RELATED"/>
    <property type="match status" value="1"/>
</dbReference>
<dbReference type="InterPro" id="IPR023298">
    <property type="entry name" value="ATPase_P-typ_TM_dom_sf"/>
</dbReference>
<keyword evidence="7" id="KW-0460">Magnesium</keyword>
<proteinExistence type="inferred from homology"/>
<dbReference type="PRINTS" id="PR00119">
    <property type="entry name" value="CATATPASE"/>
</dbReference>
<dbReference type="InterPro" id="IPR051949">
    <property type="entry name" value="Cation_Transport_ATPase"/>
</dbReference>
<evidence type="ECO:0000256" key="6">
    <source>
        <dbReference type="ARBA" id="ARBA00022840"/>
    </source>
</evidence>
<dbReference type="InterPro" id="IPR059000">
    <property type="entry name" value="ATPase_P-type_domA"/>
</dbReference>
<dbReference type="NCBIfam" id="TIGR01511">
    <property type="entry name" value="ATPase-IB1_Cu"/>
    <property type="match status" value="1"/>
</dbReference>
<dbReference type="Pfam" id="PF00702">
    <property type="entry name" value="Hydrolase"/>
    <property type="match status" value="1"/>
</dbReference>
<dbReference type="InterPro" id="IPR027256">
    <property type="entry name" value="P-typ_ATPase_IB"/>
</dbReference>
<keyword evidence="9 11" id="KW-1133">Transmembrane helix</keyword>
<organism evidence="13 14">
    <name type="scientific">Gracilimonas halophila</name>
    <dbReference type="NCBI Taxonomy" id="1834464"/>
    <lineage>
        <taxon>Bacteria</taxon>
        <taxon>Pseudomonadati</taxon>
        <taxon>Balneolota</taxon>
        <taxon>Balneolia</taxon>
        <taxon>Balneolales</taxon>
        <taxon>Balneolaceae</taxon>
        <taxon>Gracilimonas</taxon>
    </lineage>
</organism>
<name>A0ABW5JIP4_9BACT</name>
<dbReference type="InterPro" id="IPR023299">
    <property type="entry name" value="ATPase_P-typ_cyto_dom_N"/>
</dbReference>
<evidence type="ECO:0000256" key="5">
    <source>
        <dbReference type="ARBA" id="ARBA00022741"/>
    </source>
</evidence>
<comment type="subcellular location">
    <subcellularLocation>
        <location evidence="11">Cell membrane</location>
    </subcellularLocation>
    <subcellularLocation>
        <location evidence="1">Membrane</location>
        <topology evidence="1">Multi-pass membrane protein</topology>
    </subcellularLocation>
</comment>
<dbReference type="Gene3D" id="3.40.50.1000">
    <property type="entry name" value="HAD superfamily/HAD-like"/>
    <property type="match status" value="1"/>
</dbReference>
<dbReference type="SUPFAM" id="SSF56784">
    <property type="entry name" value="HAD-like"/>
    <property type="match status" value="1"/>
</dbReference>
<dbReference type="SUPFAM" id="SSF81653">
    <property type="entry name" value="Calcium ATPase, transduction domain A"/>
    <property type="match status" value="1"/>
</dbReference>
<dbReference type="PROSITE" id="PS00154">
    <property type="entry name" value="ATPASE_E1_E2"/>
    <property type="match status" value="1"/>
</dbReference>
<dbReference type="Gene3D" id="3.40.1110.10">
    <property type="entry name" value="Calcium-transporting ATPase, cytoplasmic domain N"/>
    <property type="match status" value="1"/>
</dbReference>
<keyword evidence="4 11" id="KW-0479">Metal-binding</keyword>
<evidence type="ECO:0000256" key="2">
    <source>
        <dbReference type="ARBA" id="ARBA00006024"/>
    </source>
</evidence>
<keyword evidence="10 11" id="KW-0472">Membrane</keyword>
<dbReference type="Gene3D" id="2.70.150.10">
    <property type="entry name" value="Calcium-transporting ATPase, cytoplasmic transduction domain A"/>
    <property type="match status" value="1"/>
</dbReference>
<keyword evidence="11" id="KW-1003">Cell membrane</keyword>
<keyword evidence="3 11" id="KW-0812">Transmembrane</keyword>
<evidence type="ECO:0000256" key="1">
    <source>
        <dbReference type="ARBA" id="ARBA00004141"/>
    </source>
</evidence>
<feature type="transmembrane region" description="Helical" evidence="11">
    <location>
        <begin position="585"/>
        <end position="607"/>
    </location>
</feature>
<evidence type="ECO:0000256" key="8">
    <source>
        <dbReference type="ARBA" id="ARBA00022967"/>
    </source>
</evidence>
<evidence type="ECO:0000259" key="12">
    <source>
        <dbReference type="Pfam" id="PF00122"/>
    </source>
</evidence>
<dbReference type="CDD" id="cd07551">
    <property type="entry name" value="P-type_ATPase_HM_ZosA_PfeT-like"/>
    <property type="match status" value="1"/>
</dbReference>
<dbReference type="SFLD" id="SFLDG00002">
    <property type="entry name" value="C1.7:_P-type_atpase_like"/>
    <property type="match status" value="1"/>
</dbReference>
<dbReference type="NCBIfam" id="TIGR01512">
    <property type="entry name" value="ATPase-IB2_Cd"/>
    <property type="match status" value="1"/>
</dbReference>
<keyword evidence="5 11" id="KW-0547">Nucleotide-binding</keyword>
<dbReference type="Proteomes" id="UP001597460">
    <property type="component" value="Unassembled WGS sequence"/>
</dbReference>
<reference evidence="14" key="1">
    <citation type="journal article" date="2019" name="Int. J. Syst. Evol. Microbiol.">
        <title>The Global Catalogue of Microorganisms (GCM) 10K type strain sequencing project: providing services to taxonomists for standard genome sequencing and annotation.</title>
        <authorList>
            <consortium name="The Broad Institute Genomics Platform"/>
            <consortium name="The Broad Institute Genome Sequencing Center for Infectious Disease"/>
            <person name="Wu L."/>
            <person name="Ma J."/>
        </authorList>
    </citation>
    <scope>NUCLEOTIDE SEQUENCE [LARGE SCALE GENOMIC DNA]</scope>
    <source>
        <strain evidence="14">KCTC 52042</strain>
    </source>
</reference>
<comment type="caution">
    <text evidence="13">The sequence shown here is derived from an EMBL/GenBank/DDBJ whole genome shotgun (WGS) entry which is preliminary data.</text>
</comment>
<dbReference type="NCBIfam" id="TIGR01525">
    <property type="entry name" value="ATPase-IB_hvy"/>
    <property type="match status" value="1"/>
</dbReference>
<dbReference type="PANTHER" id="PTHR43079">
    <property type="entry name" value="PROBABLE CADMIUM/ZINC-TRANSPORTING ATPASE HMA1"/>
    <property type="match status" value="1"/>
</dbReference>
<dbReference type="InterPro" id="IPR008250">
    <property type="entry name" value="ATPase_P-typ_transduc_dom_A_sf"/>
</dbReference>
<evidence type="ECO:0000256" key="10">
    <source>
        <dbReference type="ARBA" id="ARBA00023136"/>
    </source>
</evidence>
<keyword evidence="6 11" id="KW-0067">ATP-binding</keyword>
<evidence type="ECO:0000256" key="9">
    <source>
        <dbReference type="ARBA" id="ARBA00022989"/>
    </source>
</evidence>
<dbReference type="SUPFAM" id="SSF81665">
    <property type="entry name" value="Calcium ATPase, transmembrane domain M"/>
    <property type="match status" value="1"/>
</dbReference>
<feature type="transmembrane region" description="Helical" evidence="11">
    <location>
        <begin position="21"/>
        <end position="43"/>
    </location>
</feature>
<dbReference type="SFLD" id="SFLDF00027">
    <property type="entry name" value="p-type_atpase"/>
    <property type="match status" value="1"/>
</dbReference>
<dbReference type="InterPro" id="IPR036412">
    <property type="entry name" value="HAD-like_sf"/>
</dbReference>
<evidence type="ECO:0000256" key="3">
    <source>
        <dbReference type="ARBA" id="ARBA00022692"/>
    </source>
</evidence>
<dbReference type="NCBIfam" id="TIGR01494">
    <property type="entry name" value="ATPase_P-type"/>
    <property type="match status" value="1"/>
</dbReference>
<accession>A0ABW5JIP4</accession>